<comment type="caution">
    <text evidence="1">The sequence shown here is derived from an EMBL/GenBank/DDBJ whole genome shotgun (WGS) entry which is preliminary data.</text>
</comment>
<protein>
    <submittedName>
        <fullName evidence="1">Uncharacterized protein</fullName>
    </submittedName>
</protein>
<sequence>MGVELSLMGKMILSVVVGGLVGLFLYLYNVMLLKPKILRSKLTKQGIRGPSPSFLLGNIPEMKKIQLQVISEQQNKAALSLAHNWPSTVFPFFEKWTNGYGPMFLYSTGNMQMIYVADVEMVKELSLCTSLSLGKPSYLTKERGPILGHGLISSSGLLWAHQRKIIAPEFYLDKVKGMVNLMVDSTTSLIGVWERIIESEGGTAEIRVDMDMRSLAADIISRACFGSNYSEGQEIFSGLRSLQKVMSKGMVGVPGLRYLPTKSNREIWKLEKEINSMILRVVKQRLEASSEKDLLQMILQVAKSNNDESGLTSQISQDKFVVDNCKSIYFAGHETSAITASWVLLLLAAHPEWQDRARSELLKICKNGLPDADMLPSLKVLTMVIQETLRLYPPVGFIPREALQDIKFKDIVIPKGMGIHIPVAMLQQNPDLWGPDAHQFKPERFANGISAACKTPQAYLPFGMGPRICAGQHFAIAELRVILSLILSKFCFSLSPKYSHSPVYNLVVEPKYGVSLYVRKV</sequence>
<reference evidence="2" key="1">
    <citation type="journal article" date="2023" name="G3 (Bethesda)">
        <title>Genome assembly and association tests identify interacting loci associated with vigor, precocity, and sex in interspecific pistachio rootstocks.</title>
        <authorList>
            <person name="Palmer W."/>
            <person name="Jacygrad E."/>
            <person name="Sagayaradj S."/>
            <person name="Cavanaugh K."/>
            <person name="Han R."/>
            <person name="Bertier L."/>
            <person name="Beede B."/>
            <person name="Kafkas S."/>
            <person name="Golino D."/>
            <person name="Preece J."/>
            <person name="Michelmore R."/>
        </authorList>
    </citation>
    <scope>NUCLEOTIDE SEQUENCE [LARGE SCALE GENOMIC DNA]</scope>
</reference>
<name>A0ACC0ZNI5_9ROSI</name>
<dbReference type="Proteomes" id="UP001163603">
    <property type="component" value="Chromosome 1"/>
</dbReference>
<evidence type="ECO:0000313" key="2">
    <source>
        <dbReference type="Proteomes" id="UP001163603"/>
    </source>
</evidence>
<accession>A0ACC0ZNI5</accession>
<dbReference type="EMBL" id="CM047736">
    <property type="protein sequence ID" value="KAJ0053698.1"/>
    <property type="molecule type" value="Genomic_DNA"/>
</dbReference>
<keyword evidence="2" id="KW-1185">Reference proteome</keyword>
<organism evidence="1 2">
    <name type="scientific">Pistacia integerrima</name>
    <dbReference type="NCBI Taxonomy" id="434235"/>
    <lineage>
        <taxon>Eukaryota</taxon>
        <taxon>Viridiplantae</taxon>
        <taxon>Streptophyta</taxon>
        <taxon>Embryophyta</taxon>
        <taxon>Tracheophyta</taxon>
        <taxon>Spermatophyta</taxon>
        <taxon>Magnoliopsida</taxon>
        <taxon>eudicotyledons</taxon>
        <taxon>Gunneridae</taxon>
        <taxon>Pentapetalae</taxon>
        <taxon>rosids</taxon>
        <taxon>malvids</taxon>
        <taxon>Sapindales</taxon>
        <taxon>Anacardiaceae</taxon>
        <taxon>Pistacia</taxon>
    </lineage>
</organism>
<evidence type="ECO:0000313" key="1">
    <source>
        <dbReference type="EMBL" id="KAJ0053698.1"/>
    </source>
</evidence>
<proteinExistence type="predicted"/>
<gene>
    <name evidence="1" type="ORF">Pint_00055</name>
</gene>